<proteinExistence type="predicted"/>
<gene>
    <name evidence="2" type="ORF">SBRY_30554</name>
</gene>
<comment type="caution">
    <text evidence="2">The sequence shown here is derived from an EMBL/GenBank/DDBJ whole genome shotgun (WGS) entry which is preliminary data.</text>
</comment>
<evidence type="ECO:0000313" key="2">
    <source>
        <dbReference type="EMBL" id="CAG7641595.1"/>
    </source>
</evidence>
<dbReference type="EMBL" id="CAJVAX010000017">
    <property type="protein sequence ID" value="CAG7641595.1"/>
    <property type="molecule type" value="Genomic_DNA"/>
</dbReference>
<dbReference type="Proteomes" id="UP001153328">
    <property type="component" value="Unassembled WGS sequence"/>
</dbReference>
<reference evidence="2" key="1">
    <citation type="submission" date="2021-06" db="EMBL/GenBank/DDBJ databases">
        <authorList>
            <person name="Arsene-Ploetze F."/>
        </authorList>
    </citation>
    <scope>NUCLEOTIDE SEQUENCE</scope>
    <source>
        <strain evidence="2">SBRY1</strain>
    </source>
</reference>
<feature type="signal peptide" evidence="1">
    <location>
        <begin position="1"/>
        <end position="33"/>
    </location>
</feature>
<protein>
    <submittedName>
        <fullName evidence="2">Uncharacterized protein</fullName>
    </submittedName>
</protein>
<evidence type="ECO:0000313" key="3">
    <source>
        <dbReference type="Proteomes" id="UP001153328"/>
    </source>
</evidence>
<sequence length="738" mass="75203">MTTRGNGRAASALAVSAAVAAAAALTGGPPATAAPAPTSPQVRPIAPPASKTLTLVTGQRIRVDMAGERVTAYRVLPGAGADGTLLSFGVGGGDRYTLPADAMPQIGRGLDLSLFDVTALARQTTQDGRIPVTLDFADGATPTAPHGVQLTSTSTSTGRSTAAGYLTPAAFAQAVREHRLPPSLASVRLRGAPQAAAHPDFPLHTLQITAAGLAGAPADTPMGSIVLNTDDVSRFGTAVPVDGGEGNVQVPAGHYAIYTVFLDHDAQGNAVAYREVAQNATVADSGGTTAVTADESAADRRVGVTTPRPAKADLLKLTWFRKGPTGLVSFDSVQIGDPSTEAVYVNAQPAAPDGSRYTVQWGGSSGSATGSGAYRYDVAFGSDDVPADQSFAVRDDQLATMEQHFSADPAGGGFSGALYVLPVDDFTRAVEAAGQAVLAPPVDQGATHIPGTRTEYMGTADGGAWSYTELTPQLDTFEADITTLAAGSTHRIDWAHGPLAPGLGAHRDQQLRDCTACAGGGLFSLYFPTGDSEPDHIGSTSATSTNFTLYQNGTKVADEPDVIGAQVPATGQPATYRAVFDTDRTGTGATQSTRTHTDLGFRDPGGSDPALALPANVPCPETDCRIMPALTLTYRLDTDQSNTSTGAGQAMDLTVGHLSYDGRGSQAAITSAAVSVSFDGGTTWQPAALTGAAGTYHATWQNTGTAAPALKVTAADAAGGTLTQTVTAAYSLAEGGLR</sequence>
<dbReference type="AlphaFoldDB" id="A0A9W4H1D5"/>
<name>A0A9W4H1D5_9ACTN</name>
<keyword evidence="3" id="KW-1185">Reference proteome</keyword>
<keyword evidence="1" id="KW-0732">Signal</keyword>
<evidence type="ECO:0000256" key="1">
    <source>
        <dbReference type="SAM" id="SignalP"/>
    </source>
</evidence>
<feature type="chain" id="PRO_5040929057" evidence="1">
    <location>
        <begin position="34"/>
        <end position="738"/>
    </location>
</feature>
<organism evidence="2 3">
    <name type="scientific">Actinacidiphila bryophytorum</name>
    <dbReference type="NCBI Taxonomy" id="1436133"/>
    <lineage>
        <taxon>Bacteria</taxon>
        <taxon>Bacillati</taxon>
        <taxon>Actinomycetota</taxon>
        <taxon>Actinomycetes</taxon>
        <taxon>Kitasatosporales</taxon>
        <taxon>Streptomycetaceae</taxon>
        <taxon>Actinacidiphila</taxon>
    </lineage>
</organism>
<dbReference type="RefSeq" id="WP_205042901.1">
    <property type="nucleotide sequence ID" value="NZ_CAJVAX010000017.1"/>
</dbReference>
<accession>A0A9W4H1D5</accession>